<dbReference type="OrthoDB" id="129096at2759"/>
<accession>A0A2P4XIJ7</accession>
<keyword evidence="3" id="KW-1185">Reference proteome</keyword>
<reference evidence="2 3" key="1">
    <citation type="journal article" date="2017" name="Genome Biol. Evol.">
        <title>Phytophthora megakarya and P. palmivora, closely related causal agents of cacao black pod rot, underwent increases in genome sizes and gene numbers by different mechanisms.</title>
        <authorList>
            <person name="Ali S.S."/>
            <person name="Shao J."/>
            <person name="Lary D.J."/>
            <person name="Kronmiller B."/>
            <person name="Shen D."/>
            <person name="Strem M.D."/>
            <person name="Amoako-Attah I."/>
            <person name="Akrofi A.Y."/>
            <person name="Begoude B.A."/>
            <person name="Ten Hoopen G.M."/>
            <person name="Coulibaly K."/>
            <person name="Kebe B.I."/>
            <person name="Melnick R.L."/>
            <person name="Guiltinan M.J."/>
            <person name="Tyler B.M."/>
            <person name="Meinhardt L.W."/>
            <person name="Bailey B.A."/>
        </authorList>
    </citation>
    <scope>NUCLEOTIDE SEQUENCE [LARGE SCALE GENOMIC DNA]</scope>
    <source>
        <strain evidence="3">sbr112.9</strain>
    </source>
</reference>
<dbReference type="Proteomes" id="UP000237271">
    <property type="component" value="Unassembled WGS sequence"/>
</dbReference>
<gene>
    <name evidence="2" type="ORF">PHPALM_18912</name>
</gene>
<evidence type="ECO:0000313" key="3">
    <source>
        <dbReference type="Proteomes" id="UP000237271"/>
    </source>
</evidence>
<evidence type="ECO:0000313" key="2">
    <source>
        <dbReference type="EMBL" id="POM65379.1"/>
    </source>
</evidence>
<feature type="compositionally biased region" description="Acidic residues" evidence="1">
    <location>
        <begin position="48"/>
        <end position="59"/>
    </location>
</feature>
<feature type="region of interest" description="Disordered" evidence="1">
    <location>
        <begin position="131"/>
        <end position="150"/>
    </location>
</feature>
<feature type="compositionally biased region" description="Basic residues" evidence="1">
    <location>
        <begin position="131"/>
        <end position="140"/>
    </location>
</feature>
<proteinExistence type="predicted"/>
<protein>
    <submittedName>
        <fullName evidence="2">Uncharacterized protein</fullName>
    </submittedName>
</protein>
<comment type="caution">
    <text evidence="2">The sequence shown here is derived from an EMBL/GenBank/DDBJ whole genome shotgun (WGS) entry which is preliminary data.</text>
</comment>
<dbReference type="EMBL" id="NCKW01010251">
    <property type="protein sequence ID" value="POM65379.1"/>
    <property type="molecule type" value="Genomic_DNA"/>
</dbReference>
<organism evidence="2 3">
    <name type="scientific">Phytophthora palmivora</name>
    <dbReference type="NCBI Taxonomy" id="4796"/>
    <lineage>
        <taxon>Eukaryota</taxon>
        <taxon>Sar</taxon>
        <taxon>Stramenopiles</taxon>
        <taxon>Oomycota</taxon>
        <taxon>Peronosporomycetes</taxon>
        <taxon>Peronosporales</taxon>
        <taxon>Peronosporaceae</taxon>
        <taxon>Phytophthora</taxon>
    </lineage>
</organism>
<feature type="region of interest" description="Disordered" evidence="1">
    <location>
        <begin position="237"/>
        <end position="260"/>
    </location>
</feature>
<evidence type="ECO:0000256" key="1">
    <source>
        <dbReference type="SAM" id="MobiDB-lite"/>
    </source>
</evidence>
<feature type="region of interest" description="Disordered" evidence="1">
    <location>
        <begin position="40"/>
        <end position="72"/>
    </location>
</feature>
<name>A0A2P4XIJ7_9STRA</name>
<sequence length="260" mass="29501">MFEPVMEHLAGLSSPAFYTSLKSWKEIVKKGMQGATAYFSDTTTNPDENAEEASMDDNCESNSSDASSEIGPDEMFDTIKMIQDMEQNTNAKHTNLHTKAAIKQKHPSCATRYPEKCGQIEVLQLPRQKQRCNQRKRTKQSRLQTKTKPQKLAAISLPDKNVPSLSRLLDWANASGDRYHVSEILENYPVIMSDDFAGARAARSRREYVRNSDYDYNFVIPEFLVTKLDAVVEAERKKRQKPACLVDTNSDYPAIPQRKS</sequence>
<dbReference type="AlphaFoldDB" id="A0A2P4XIJ7"/>